<dbReference type="EMBL" id="JAWPEI010000009">
    <property type="protein sequence ID" value="KAK4716644.1"/>
    <property type="molecule type" value="Genomic_DNA"/>
</dbReference>
<evidence type="ECO:0000313" key="3">
    <source>
        <dbReference type="Proteomes" id="UP001311915"/>
    </source>
</evidence>
<sequence>MAIEDDTPRGSNARAQGEITHGSSVTIDHNYPLYFSSSNVLGALSVGIQLAGMENYTLCSRALEITLLGRNKVGFIDGSILRTDFEGNLKKIWDCCNAIIIS</sequence>
<dbReference type="Pfam" id="PF14244">
    <property type="entry name" value="Retrotran_gag_3"/>
    <property type="match status" value="1"/>
</dbReference>
<protein>
    <recommendedName>
        <fullName evidence="1">Retrotransposon Copia-like N-terminal domain-containing protein</fullName>
    </recommendedName>
</protein>
<gene>
    <name evidence="2" type="ORF">R3W88_014982</name>
</gene>
<dbReference type="PANTHER" id="PTHR37610">
    <property type="entry name" value="CCHC-TYPE DOMAIN-CONTAINING PROTEIN"/>
    <property type="match status" value="1"/>
</dbReference>
<keyword evidence="3" id="KW-1185">Reference proteome</keyword>
<dbReference type="AlphaFoldDB" id="A0AAV9KVM1"/>
<dbReference type="PANTHER" id="PTHR37610:SF86">
    <property type="entry name" value="RETROTRANSPOSON COPIA-LIKE N-TERMINAL DOMAIN-CONTAINING PROTEIN"/>
    <property type="match status" value="1"/>
</dbReference>
<evidence type="ECO:0000313" key="2">
    <source>
        <dbReference type="EMBL" id="KAK4716644.1"/>
    </source>
</evidence>
<comment type="caution">
    <text evidence="2">The sequence shown here is derived from an EMBL/GenBank/DDBJ whole genome shotgun (WGS) entry which is preliminary data.</text>
</comment>
<reference evidence="2 3" key="1">
    <citation type="submission" date="2023-10" db="EMBL/GenBank/DDBJ databases">
        <title>Genome-Wide Identification Analysis in wild type Solanum Pinnatisectum Reveals Some Genes Defensing Phytophthora Infestans.</title>
        <authorList>
            <person name="Sun C."/>
        </authorList>
    </citation>
    <scope>NUCLEOTIDE SEQUENCE [LARGE SCALE GENOMIC DNA]</scope>
    <source>
        <strain evidence="2">LQN</strain>
        <tissue evidence="2">Leaf</tissue>
    </source>
</reference>
<name>A0AAV9KVM1_9SOLN</name>
<accession>A0AAV9KVM1</accession>
<feature type="domain" description="Retrotransposon Copia-like N-terminal" evidence="1">
    <location>
        <begin position="41"/>
        <end position="80"/>
    </location>
</feature>
<organism evidence="2 3">
    <name type="scientific">Solanum pinnatisectum</name>
    <name type="common">tansyleaf nightshade</name>
    <dbReference type="NCBI Taxonomy" id="50273"/>
    <lineage>
        <taxon>Eukaryota</taxon>
        <taxon>Viridiplantae</taxon>
        <taxon>Streptophyta</taxon>
        <taxon>Embryophyta</taxon>
        <taxon>Tracheophyta</taxon>
        <taxon>Spermatophyta</taxon>
        <taxon>Magnoliopsida</taxon>
        <taxon>eudicotyledons</taxon>
        <taxon>Gunneridae</taxon>
        <taxon>Pentapetalae</taxon>
        <taxon>asterids</taxon>
        <taxon>lamiids</taxon>
        <taxon>Solanales</taxon>
        <taxon>Solanaceae</taxon>
        <taxon>Solanoideae</taxon>
        <taxon>Solaneae</taxon>
        <taxon>Solanum</taxon>
    </lineage>
</organism>
<evidence type="ECO:0000259" key="1">
    <source>
        <dbReference type="Pfam" id="PF14244"/>
    </source>
</evidence>
<dbReference type="Proteomes" id="UP001311915">
    <property type="component" value="Unassembled WGS sequence"/>
</dbReference>
<dbReference type="InterPro" id="IPR029472">
    <property type="entry name" value="Copia-like_N"/>
</dbReference>
<proteinExistence type="predicted"/>